<protein>
    <submittedName>
        <fullName evidence="1">Uncharacterized protein</fullName>
    </submittedName>
</protein>
<sequence length="184" mass="21959">HAKKKKNGNGKKKKKKWYNKDLKWDVRYTLYEERDKKDSSIKKIEMTEHEGRYTLILSNTKEVKSPRLYFPDDNLWLNFGKEKKSDKKEPEEKKRVIDSKTNKCMKAYEQSGGGNIWVLHNDLNALEHWRRRKPMIGISSEIVIEALQTSGPKDECMSEMEWKWDNNEQRRRRDQLAGLGQRLC</sequence>
<reference evidence="1 2" key="1">
    <citation type="journal article" date="2013" name="Curr. Biol.">
        <title>The Genome of the Foraminiferan Reticulomyxa filosa.</title>
        <authorList>
            <person name="Glockner G."/>
            <person name="Hulsmann N."/>
            <person name="Schleicher M."/>
            <person name="Noegel A.A."/>
            <person name="Eichinger L."/>
            <person name="Gallinger C."/>
            <person name="Pawlowski J."/>
            <person name="Sierra R."/>
            <person name="Euteneuer U."/>
            <person name="Pillet L."/>
            <person name="Moustafa A."/>
            <person name="Platzer M."/>
            <person name="Groth M."/>
            <person name="Szafranski K."/>
            <person name="Schliwa M."/>
        </authorList>
    </citation>
    <scope>NUCLEOTIDE SEQUENCE [LARGE SCALE GENOMIC DNA]</scope>
</reference>
<comment type="caution">
    <text evidence="1">The sequence shown here is derived from an EMBL/GenBank/DDBJ whole genome shotgun (WGS) entry which is preliminary data.</text>
</comment>
<dbReference type="EMBL" id="ASPP01024792">
    <property type="protein sequence ID" value="ETO08695.1"/>
    <property type="molecule type" value="Genomic_DNA"/>
</dbReference>
<accession>X6M6P5</accession>
<dbReference type="AlphaFoldDB" id="X6M6P5"/>
<name>X6M6P5_RETFI</name>
<proteinExistence type="predicted"/>
<gene>
    <name evidence="1" type="ORF">RFI_28693</name>
</gene>
<dbReference type="Proteomes" id="UP000023152">
    <property type="component" value="Unassembled WGS sequence"/>
</dbReference>
<keyword evidence="2" id="KW-1185">Reference proteome</keyword>
<organism evidence="1 2">
    <name type="scientific">Reticulomyxa filosa</name>
    <dbReference type="NCBI Taxonomy" id="46433"/>
    <lineage>
        <taxon>Eukaryota</taxon>
        <taxon>Sar</taxon>
        <taxon>Rhizaria</taxon>
        <taxon>Retaria</taxon>
        <taxon>Foraminifera</taxon>
        <taxon>Monothalamids</taxon>
        <taxon>Reticulomyxidae</taxon>
        <taxon>Reticulomyxa</taxon>
    </lineage>
</organism>
<evidence type="ECO:0000313" key="2">
    <source>
        <dbReference type="Proteomes" id="UP000023152"/>
    </source>
</evidence>
<evidence type="ECO:0000313" key="1">
    <source>
        <dbReference type="EMBL" id="ETO08695.1"/>
    </source>
</evidence>
<feature type="non-terminal residue" evidence="1">
    <location>
        <position position="1"/>
    </location>
</feature>